<keyword evidence="3" id="KW-1185">Reference proteome</keyword>
<gene>
    <name evidence="2" type="ORF">Q5P01_000980</name>
</gene>
<comment type="caution">
    <text evidence="2">The sequence shown here is derived from an EMBL/GenBank/DDBJ whole genome shotgun (WGS) entry which is preliminary data.</text>
</comment>
<dbReference type="EMBL" id="JAUPFM010000121">
    <property type="protein sequence ID" value="KAK2812679.1"/>
    <property type="molecule type" value="Genomic_DNA"/>
</dbReference>
<feature type="region of interest" description="Disordered" evidence="1">
    <location>
        <begin position="1"/>
        <end position="51"/>
    </location>
</feature>
<protein>
    <submittedName>
        <fullName evidence="2">Uncharacterized protein</fullName>
    </submittedName>
</protein>
<proteinExistence type="predicted"/>
<dbReference type="Proteomes" id="UP001187415">
    <property type="component" value="Unassembled WGS sequence"/>
</dbReference>
<organism evidence="2 3">
    <name type="scientific">Channa striata</name>
    <name type="common">Snakehead murrel</name>
    <name type="synonym">Ophicephalus striatus</name>
    <dbReference type="NCBI Taxonomy" id="64152"/>
    <lineage>
        <taxon>Eukaryota</taxon>
        <taxon>Metazoa</taxon>
        <taxon>Chordata</taxon>
        <taxon>Craniata</taxon>
        <taxon>Vertebrata</taxon>
        <taxon>Euteleostomi</taxon>
        <taxon>Actinopterygii</taxon>
        <taxon>Neopterygii</taxon>
        <taxon>Teleostei</taxon>
        <taxon>Neoteleostei</taxon>
        <taxon>Acanthomorphata</taxon>
        <taxon>Anabantaria</taxon>
        <taxon>Anabantiformes</taxon>
        <taxon>Channoidei</taxon>
        <taxon>Channidae</taxon>
        <taxon>Channa</taxon>
    </lineage>
</organism>
<feature type="compositionally biased region" description="Basic residues" evidence="1">
    <location>
        <begin position="12"/>
        <end position="25"/>
    </location>
</feature>
<name>A0AA88IJD3_CHASR</name>
<evidence type="ECO:0000313" key="3">
    <source>
        <dbReference type="Proteomes" id="UP001187415"/>
    </source>
</evidence>
<evidence type="ECO:0000256" key="1">
    <source>
        <dbReference type="SAM" id="MobiDB-lite"/>
    </source>
</evidence>
<sequence length="210" mass="23510">MSSWLNAASRYGHARRGVVQPRRRPQKTESDALTGCSVQQHAAQVRSHRDYKNETPIRYSLDTDGFNGTMPEPRWERVVASRHTHGDERFASAAVGEVPGPRAGWARLPELKSAATWRKDVAPPTKSARQRRPLVATFLPPRKRQRDDMDSSAFFGGTVKPAACCARALASIAPRRGYDLLVAQDYDRHRPDEAALNLLRLEHLATLHTP</sequence>
<evidence type="ECO:0000313" key="2">
    <source>
        <dbReference type="EMBL" id="KAK2812679.1"/>
    </source>
</evidence>
<accession>A0AA88IJD3</accession>
<reference evidence="2" key="1">
    <citation type="submission" date="2023-07" db="EMBL/GenBank/DDBJ databases">
        <title>Chromosome-level Genome Assembly of Striped Snakehead (Channa striata).</title>
        <authorList>
            <person name="Liu H."/>
        </authorList>
    </citation>
    <scope>NUCLEOTIDE SEQUENCE</scope>
    <source>
        <strain evidence="2">Gz</strain>
        <tissue evidence="2">Muscle</tissue>
    </source>
</reference>
<dbReference type="AlphaFoldDB" id="A0AA88IJD3"/>